<keyword evidence="8" id="KW-1185">Reference proteome</keyword>
<keyword evidence="4 6" id="KW-0009">Actin-binding</keyword>
<dbReference type="PANTHER" id="PTHR12058:SF0">
    <property type="entry name" value="ACTIN-RELATED PROTEIN 2_3 COMPLEX SUBUNIT 2"/>
    <property type="match status" value="1"/>
</dbReference>
<evidence type="ECO:0000256" key="5">
    <source>
        <dbReference type="ARBA" id="ARBA00023212"/>
    </source>
</evidence>
<comment type="similarity">
    <text evidence="2 6">Belongs to the ARPC2 family.</text>
</comment>
<evidence type="ECO:0000256" key="6">
    <source>
        <dbReference type="RuleBase" id="RU364015"/>
    </source>
</evidence>
<dbReference type="GO" id="GO:0030041">
    <property type="term" value="P:actin filament polymerization"/>
    <property type="evidence" value="ECO:0007669"/>
    <property type="project" value="InterPro"/>
</dbReference>
<evidence type="ECO:0000256" key="3">
    <source>
        <dbReference type="ARBA" id="ARBA00022490"/>
    </source>
</evidence>
<evidence type="ECO:0000313" key="8">
    <source>
        <dbReference type="Proteomes" id="UP000078348"/>
    </source>
</evidence>
<dbReference type="GO" id="GO:0005200">
    <property type="term" value="F:structural constituent of cytoskeleton"/>
    <property type="evidence" value="ECO:0007669"/>
    <property type="project" value="TreeGrafter"/>
</dbReference>
<dbReference type="Proteomes" id="UP000078348">
    <property type="component" value="Unassembled WGS sequence"/>
</dbReference>
<comment type="subcellular location">
    <subcellularLocation>
        <location evidence="1 6">Cytoplasm</location>
        <location evidence="1 6">Cytoskeleton</location>
    </subcellularLocation>
</comment>
<dbReference type="Gene3D" id="3.30.1460.20">
    <property type="match status" value="2"/>
</dbReference>
<protein>
    <recommendedName>
        <fullName evidence="6">Arp2/3 complex 34 kDa subunit</fullName>
    </recommendedName>
</protein>
<dbReference type="Pfam" id="PF04045">
    <property type="entry name" value="P34-Arc"/>
    <property type="match status" value="1"/>
</dbReference>
<evidence type="ECO:0000256" key="1">
    <source>
        <dbReference type="ARBA" id="ARBA00004245"/>
    </source>
</evidence>
<dbReference type="AlphaFoldDB" id="A0A196SKR5"/>
<organism evidence="7 8">
    <name type="scientific">Blastocystis sp. subtype 1 (strain ATCC 50177 / NandII)</name>
    <dbReference type="NCBI Taxonomy" id="478820"/>
    <lineage>
        <taxon>Eukaryota</taxon>
        <taxon>Sar</taxon>
        <taxon>Stramenopiles</taxon>
        <taxon>Bigyra</taxon>
        <taxon>Opalozoa</taxon>
        <taxon>Opalinata</taxon>
        <taxon>Blastocystidae</taxon>
        <taxon>Blastocystis</taxon>
    </lineage>
</organism>
<dbReference type="InterPro" id="IPR034666">
    <property type="entry name" value="ARPC2/4"/>
</dbReference>
<name>A0A196SKR5_BLAHN</name>
<dbReference type="OrthoDB" id="148331at2759"/>
<sequence length="299" mass="34145">MAEEIKNLSVDCFNPFLYSLLVNSFETQDYSVDGSANQNQGIRIDFTKAKTDDFIDLFIHVACWKEIEDCGVQEYVREKLGDVLSDVNASGVDLALHITRDEFTKGGEDYLRNVASIQQYILGAPFHKYFKALQEEKLAGLPTKILHFSPNESIIIAPKAASVSVVFTISEEEDTDRSLMQVFLLEFSEAKRVVAGGPSVNFVRDEPVELRGCGVEKPSVGYLVFSFNRDHVTEGRLDSVCELMTSFRFYLDYHIKSSKTYIHNRMRNRAEQWKNLLREARFEEENVQRTTMSGKTFVK</sequence>
<dbReference type="InterPro" id="IPR007188">
    <property type="entry name" value="ARPC2"/>
</dbReference>
<dbReference type="GO" id="GO:0034314">
    <property type="term" value="P:Arp2/3 complex-mediated actin nucleation"/>
    <property type="evidence" value="ECO:0007669"/>
    <property type="project" value="InterPro"/>
</dbReference>
<comment type="subunit">
    <text evidence="6">Component of the Arp2/3 complex.</text>
</comment>
<keyword evidence="5 6" id="KW-0206">Cytoskeleton</keyword>
<dbReference type="STRING" id="478820.A0A196SKR5"/>
<evidence type="ECO:0000256" key="4">
    <source>
        <dbReference type="ARBA" id="ARBA00023203"/>
    </source>
</evidence>
<proteinExistence type="inferred from homology"/>
<dbReference type="PANTHER" id="PTHR12058">
    <property type="entry name" value="ARP2/3 COMPLEX 34 KDA SUBUNIT"/>
    <property type="match status" value="1"/>
</dbReference>
<reference evidence="7 8" key="1">
    <citation type="submission" date="2016-05" db="EMBL/GenBank/DDBJ databases">
        <title>Nuclear genome of Blastocystis sp. subtype 1 NandII.</title>
        <authorList>
            <person name="Gentekaki E."/>
            <person name="Curtis B."/>
            <person name="Stairs C."/>
            <person name="Eme L."/>
            <person name="Herman E."/>
            <person name="Klimes V."/>
            <person name="Arias M.C."/>
            <person name="Elias M."/>
            <person name="Hilliou F."/>
            <person name="Klute M."/>
            <person name="Malik S.-B."/>
            <person name="Pightling A."/>
            <person name="Rachubinski R."/>
            <person name="Salas D."/>
            <person name="Schlacht A."/>
            <person name="Suga H."/>
            <person name="Archibald J."/>
            <person name="Ball S.G."/>
            <person name="Clark G."/>
            <person name="Dacks J."/>
            <person name="Van Der Giezen M."/>
            <person name="Tsaousis A."/>
            <person name="Roger A."/>
        </authorList>
    </citation>
    <scope>NUCLEOTIDE SEQUENCE [LARGE SCALE GENOMIC DNA]</scope>
    <source>
        <strain evidence="8">ATCC 50177 / NandII</strain>
    </source>
</reference>
<evidence type="ECO:0000256" key="2">
    <source>
        <dbReference type="ARBA" id="ARBA00007192"/>
    </source>
</evidence>
<comment type="function">
    <text evidence="6">Functions as actin-binding component of the Arp2/3 complex which is involved in regulation of actin polymerization and together with an activating nucleation-promoting factor (NPF) mediates the formation of branched actin networks.</text>
</comment>
<accession>A0A196SKR5</accession>
<gene>
    <name evidence="7" type="ORF">AV274_0662</name>
</gene>
<comment type="caution">
    <text evidence="7">The sequence shown here is derived from an EMBL/GenBank/DDBJ whole genome shotgun (WGS) entry which is preliminary data.</text>
</comment>
<dbReference type="EMBL" id="LXWW01000023">
    <property type="protein sequence ID" value="OAO17638.1"/>
    <property type="molecule type" value="Genomic_DNA"/>
</dbReference>
<dbReference type="SUPFAM" id="SSF69645">
    <property type="entry name" value="Arp2/3 complex subunits"/>
    <property type="match status" value="2"/>
</dbReference>
<dbReference type="GO" id="GO:0005885">
    <property type="term" value="C:Arp2/3 protein complex"/>
    <property type="evidence" value="ECO:0007669"/>
    <property type="project" value="InterPro"/>
</dbReference>
<dbReference type="GO" id="GO:0051015">
    <property type="term" value="F:actin filament binding"/>
    <property type="evidence" value="ECO:0007669"/>
    <property type="project" value="TreeGrafter"/>
</dbReference>
<keyword evidence="3 6" id="KW-0963">Cytoplasm</keyword>
<evidence type="ECO:0000313" key="7">
    <source>
        <dbReference type="EMBL" id="OAO17638.1"/>
    </source>
</evidence>